<keyword evidence="10" id="KW-0391">Immunity</keyword>
<dbReference type="InterPro" id="IPR013083">
    <property type="entry name" value="Znf_RING/FYVE/PHD"/>
</dbReference>
<dbReference type="InterPro" id="IPR001841">
    <property type="entry name" value="Znf_RING"/>
</dbReference>
<evidence type="ECO:0000256" key="14">
    <source>
        <dbReference type="ARBA" id="ARBA00023118"/>
    </source>
</evidence>
<evidence type="ECO:0000256" key="3">
    <source>
        <dbReference type="ARBA" id="ARBA00014825"/>
    </source>
</evidence>
<keyword evidence="5" id="KW-0808">Transferase</keyword>
<dbReference type="InterPro" id="IPR001870">
    <property type="entry name" value="B30.2/SPRY"/>
</dbReference>
<keyword evidence="22" id="KW-1185">Reference proteome</keyword>
<dbReference type="GO" id="GO:0008270">
    <property type="term" value="F:zinc ion binding"/>
    <property type="evidence" value="ECO:0007669"/>
    <property type="project" value="UniProtKB-KW"/>
</dbReference>
<dbReference type="InterPro" id="IPR013320">
    <property type="entry name" value="ConA-like_dom_sf"/>
</dbReference>
<dbReference type="Pfam" id="PF15227">
    <property type="entry name" value="zf-C3HC4_4"/>
    <property type="match status" value="1"/>
</dbReference>
<comment type="pathway">
    <text evidence="1">Protein modification; protein ubiquitination.</text>
</comment>
<gene>
    <name evidence="21" type="primary">TRIM60</name>
</gene>
<dbReference type="Pfam" id="PF00643">
    <property type="entry name" value="zf-B_box"/>
    <property type="match status" value="1"/>
</dbReference>
<evidence type="ECO:0000256" key="9">
    <source>
        <dbReference type="ARBA" id="ARBA00022833"/>
    </source>
</evidence>
<evidence type="ECO:0000259" key="19">
    <source>
        <dbReference type="PROSITE" id="PS50119"/>
    </source>
</evidence>
<feature type="domain" description="RING-type" evidence="18">
    <location>
        <begin position="16"/>
        <end position="57"/>
    </location>
</feature>
<reference evidence="21" key="2">
    <citation type="submission" date="2025-09" db="UniProtKB">
        <authorList>
            <consortium name="Ensembl"/>
        </authorList>
    </citation>
    <scope>IDENTIFICATION</scope>
</reference>
<keyword evidence="6" id="KW-0479">Metal-binding</keyword>
<proteinExistence type="predicted"/>
<dbReference type="Gene3D" id="3.30.160.60">
    <property type="entry name" value="Classic Zinc Finger"/>
    <property type="match status" value="1"/>
</dbReference>
<dbReference type="Ensembl" id="ENSANAT00000029395.1">
    <property type="protein sequence ID" value="ENSANAP00000011584.1"/>
    <property type="gene ID" value="ENSANAG00000023739.1"/>
</dbReference>
<evidence type="ECO:0000256" key="13">
    <source>
        <dbReference type="ARBA" id="ARBA00023054"/>
    </source>
</evidence>
<evidence type="ECO:0000256" key="1">
    <source>
        <dbReference type="ARBA" id="ARBA00004906"/>
    </source>
</evidence>
<dbReference type="GO" id="GO:1901223">
    <property type="term" value="P:negative regulation of non-canonical NF-kappaB signal transduction"/>
    <property type="evidence" value="ECO:0007669"/>
    <property type="project" value="Ensembl"/>
</dbReference>
<evidence type="ECO:0000313" key="22">
    <source>
        <dbReference type="Proteomes" id="UP000233020"/>
    </source>
</evidence>
<dbReference type="Pfam" id="PF13765">
    <property type="entry name" value="PRY"/>
    <property type="match status" value="1"/>
</dbReference>
<dbReference type="STRING" id="37293.ENSANAP00000011584"/>
<dbReference type="PRINTS" id="PR01407">
    <property type="entry name" value="BUTYPHLNCDUF"/>
</dbReference>
<evidence type="ECO:0000256" key="15">
    <source>
        <dbReference type="ARBA" id="ARBA00032496"/>
    </source>
</evidence>
<dbReference type="GO" id="GO:0006914">
    <property type="term" value="P:autophagy"/>
    <property type="evidence" value="ECO:0007669"/>
    <property type="project" value="UniProtKB-KW"/>
</dbReference>
<evidence type="ECO:0000256" key="8">
    <source>
        <dbReference type="ARBA" id="ARBA00022786"/>
    </source>
</evidence>
<keyword evidence="7 17" id="KW-0863">Zinc-finger</keyword>
<name>A0A2K5CSC3_AOTNA</name>
<dbReference type="SMART" id="SM00184">
    <property type="entry name" value="RING"/>
    <property type="match status" value="1"/>
</dbReference>
<keyword evidence="13" id="KW-0175">Coiled coil</keyword>
<dbReference type="Gene3D" id="3.30.40.10">
    <property type="entry name" value="Zinc/RING finger domain, C3HC4 (zinc finger)"/>
    <property type="match status" value="1"/>
</dbReference>
<dbReference type="InterPro" id="IPR000315">
    <property type="entry name" value="Znf_B-box"/>
</dbReference>
<evidence type="ECO:0000256" key="2">
    <source>
        <dbReference type="ARBA" id="ARBA00011109"/>
    </source>
</evidence>
<evidence type="ECO:0000259" key="18">
    <source>
        <dbReference type="PROSITE" id="PS50089"/>
    </source>
</evidence>
<keyword evidence="14" id="KW-0051">Antiviral defense</keyword>
<accession>A0A2K5CSC3</accession>
<dbReference type="UniPathway" id="UPA00143"/>
<dbReference type="SUPFAM" id="SSF49899">
    <property type="entry name" value="Concanavalin A-like lectins/glucanases"/>
    <property type="match status" value="1"/>
</dbReference>
<dbReference type="PROSITE" id="PS50188">
    <property type="entry name" value="B302_SPRY"/>
    <property type="match status" value="1"/>
</dbReference>
<reference evidence="21" key="1">
    <citation type="submission" date="2025-08" db="UniProtKB">
        <authorList>
            <consortium name="Ensembl"/>
        </authorList>
    </citation>
    <scope>IDENTIFICATION</scope>
</reference>
<evidence type="ECO:0000256" key="11">
    <source>
        <dbReference type="ARBA" id="ARBA00022990"/>
    </source>
</evidence>
<dbReference type="GeneTree" id="ENSGT00940000155329"/>
<dbReference type="PANTHER" id="PTHR24103">
    <property type="entry name" value="E3 UBIQUITIN-PROTEIN LIGASE TRIM"/>
    <property type="match status" value="1"/>
</dbReference>
<keyword evidence="4" id="KW-0399">Innate immunity</keyword>
<feature type="domain" description="B box-type" evidence="19">
    <location>
        <begin position="92"/>
        <end position="133"/>
    </location>
</feature>
<dbReference type="GO" id="GO:0051607">
    <property type="term" value="P:defense response to virus"/>
    <property type="evidence" value="ECO:0007669"/>
    <property type="project" value="UniProtKB-KW"/>
</dbReference>
<comment type="subunit">
    <text evidence="2">Can form homodimers and homotrimers. In addition to lower-order dimerization, also exhibits a higher-order multimerization and both low- and high-order multimerizations are essential for its restriction activity. Interacts with BTBD1 and BTBD2. Interacts with PSMC4, PSMC5, PSMD7 and HSPA8/HSC70. Interacts (via B30.2/SPRY domain) with HSPA1A/B. Interacts with PSMC2, MAP3K7/TAK1, TAB2 and TAB3. Interacts with SQSTM1. Interacts with TRIM6 and TRIM34. Interacts with ULK1 (phosphorylated form), GABARAP, GABARAPL1, GABARAPL2, MAP1LC3A, MAP1LC3C and BECN1.</text>
</comment>
<dbReference type="SUPFAM" id="SSF57845">
    <property type="entry name" value="B-box zinc-binding domain"/>
    <property type="match status" value="1"/>
</dbReference>
<evidence type="ECO:0000313" key="21">
    <source>
        <dbReference type="Ensembl" id="ENSANAP00000011584.1"/>
    </source>
</evidence>
<evidence type="ECO:0000256" key="4">
    <source>
        <dbReference type="ARBA" id="ARBA00022588"/>
    </source>
</evidence>
<dbReference type="OMA" id="GNKPKWT"/>
<dbReference type="GO" id="GO:0140082">
    <property type="term" value="F:SUMO-ubiquitin ligase activity"/>
    <property type="evidence" value="ECO:0007669"/>
    <property type="project" value="Ensembl"/>
</dbReference>
<evidence type="ECO:0000256" key="10">
    <source>
        <dbReference type="ARBA" id="ARBA00022859"/>
    </source>
</evidence>
<evidence type="ECO:0000256" key="16">
    <source>
        <dbReference type="ARBA" id="ARBA00033283"/>
    </source>
</evidence>
<dbReference type="AlphaFoldDB" id="A0A2K5CSC3"/>
<dbReference type="PROSITE" id="PS50089">
    <property type="entry name" value="ZF_RING_2"/>
    <property type="match status" value="1"/>
</dbReference>
<dbReference type="Gene3D" id="2.60.120.920">
    <property type="match status" value="1"/>
</dbReference>
<organism evidence="21 22">
    <name type="scientific">Aotus nancymaae</name>
    <name type="common">Ma's night monkey</name>
    <dbReference type="NCBI Taxonomy" id="37293"/>
    <lineage>
        <taxon>Eukaryota</taxon>
        <taxon>Metazoa</taxon>
        <taxon>Chordata</taxon>
        <taxon>Craniata</taxon>
        <taxon>Vertebrata</taxon>
        <taxon>Euteleostomi</taxon>
        <taxon>Mammalia</taxon>
        <taxon>Eutheria</taxon>
        <taxon>Euarchontoglires</taxon>
        <taxon>Primates</taxon>
        <taxon>Haplorrhini</taxon>
        <taxon>Platyrrhini</taxon>
        <taxon>Aotidae</taxon>
        <taxon>Aotus</taxon>
    </lineage>
</organism>
<keyword evidence="9" id="KW-0862">Zinc</keyword>
<keyword evidence="11" id="KW-0007">Acetylation</keyword>
<evidence type="ECO:0000256" key="5">
    <source>
        <dbReference type="ARBA" id="ARBA00022679"/>
    </source>
</evidence>
<dbReference type="GO" id="GO:0045087">
    <property type="term" value="P:innate immune response"/>
    <property type="evidence" value="ECO:0007669"/>
    <property type="project" value="UniProtKB-KW"/>
</dbReference>
<dbReference type="GO" id="GO:0038061">
    <property type="term" value="P:non-canonical NF-kappaB signal transduction"/>
    <property type="evidence" value="ECO:0007669"/>
    <property type="project" value="Ensembl"/>
</dbReference>
<sequence length="368" mass="42616">MDFVTALAKLQEVSSCPICLEYLKDPVTINCGDNFCRSCLSVSWKDLDDTFPCPVCRFCFPYKSFRKNPQLGNFTEIAEQLQIRRSKRKRQKENVMCEKHDQFLTFFCVKDLEILCIQCSFSTKHWKHYICPIKKAAPYHGEILEGSLEPLQSNIKQVETVIILQGCKSVELKKKVEYKREEINSEFEQIRLFLQNEQEAILRQIQDEVMDILAKQNENLVKFSDYVSTLKHLLREVEGKSVQSNLALLTHVKSIHDSLPPQYSGLDRIINPFQVDVILDLDTAHPQLPVSEDRKAVRYGRTKPNICYNPRRCYACPAVLGSQRFCSGRHYWEVEVGNKPKWILGVCQDCLLRNWQDQPSVLGFWAAG</sequence>
<dbReference type="SMART" id="SM00336">
    <property type="entry name" value="BBOX"/>
    <property type="match status" value="1"/>
</dbReference>
<dbReference type="InterPro" id="IPR003879">
    <property type="entry name" value="Butyrophylin_SPRY"/>
</dbReference>
<protein>
    <recommendedName>
        <fullName evidence="3">Tripartite motif-containing protein 5</fullName>
    </recommendedName>
    <alternativeName>
        <fullName evidence="16">RING-type E3 ubiquitin transferase TRIM5</fullName>
    </alternativeName>
    <alternativeName>
        <fullName evidence="15">TRIM5alpha</fullName>
    </alternativeName>
</protein>
<dbReference type="SUPFAM" id="SSF57850">
    <property type="entry name" value="RING/U-box"/>
    <property type="match status" value="1"/>
</dbReference>
<dbReference type="GO" id="GO:0070534">
    <property type="term" value="P:protein K63-linked ubiquitination"/>
    <property type="evidence" value="ECO:0007669"/>
    <property type="project" value="Ensembl"/>
</dbReference>
<evidence type="ECO:0000256" key="17">
    <source>
        <dbReference type="PROSITE-ProRule" id="PRU00024"/>
    </source>
</evidence>
<feature type="domain" description="B30.2/SPRY" evidence="20">
    <location>
        <begin position="257"/>
        <end position="368"/>
    </location>
</feature>
<evidence type="ECO:0000256" key="7">
    <source>
        <dbReference type="ARBA" id="ARBA00022771"/>
    </source>
</evidence>
<dbReference type="InterPro" id="IPR006574">
    <property type="entry name" value="PRY"/>
</dbReference>
<evidence type="ECO:0000259" key="20">
    <source>
        <dbReference type="PROSITE" id="PS50188"/>
    </source>
</evidence>
<dbReference type="GO" id="GO:0007249">
    <property type="term" value="P:canonical NF-kappaB signal transduction"/>
    <property type="evidence" value="ECO:0007669"/>
    <property type="project" value="Ensembl"/>
</dbReference>
<dbReference type="CDD" id="cd16607">
    <property type="entry name" value="RING-HC_TRIM60-like_C-IV"/>
    <property type="match status" value="1"/>
</dbReference>
<evidence type="ECO:0000256" key="12">
    <source>
        <dbReference type="ARBA" id="ARBA00023006"/>
    </source>
</evidence>
<dbReference type="InterPro" id="IPR043136">
    <property type="entry name" value="B30.2/SPRY_sf"/>
</dbReference>
<evidence type="ECO:0000256" key="6">
    <source>
        <dbReference type="ARBA" id="ARBA00022723"/>
    </source>
</evidence>
<dbReference type="InterPro" id="IPR050143">
    <property type="entry name" value="TRIM/RBCC"/>
</dbReference>
<dbReference type="PROSITE" id="PS50119">
    <property type="entry name" value="ZF_BBOX"/>
    <property type="match status" value="1"/>
</dbReference>
<dbReference type="SMART" id="SM00589">
    <property type="entry name" value="PRY"/>
    <property type="match status" value="1"/>
</dbReference>
<keyword evidence="8" id="KW-0833">Ubl conjugation pathway</keyword>
<keyword evidence="12" id="KW-0072">Autophagy</keyword>
<dbReference type="Proteomes" id="UP000233020">
    <property type="component" value="Unplaced"/>
</dbReference>